<dbReference type="InterPro" id="IPR000157">
    <property type="entry name" value="TIR_dom"/>
</dbReference>
<dbReference type="EMBL" id="BMNE01000004">
    <property type="protein sequence ID" value="GGN84713.1"/>
    <property type="molecule type" value="Genomic_DNA"/>
</dbReference>
<evidence type="ECO:0000256" key="3">
    <source>
        <dbReference type="PROSITE-ProRule" id="PRU00221"/>
    </source>
</evidence>
<reference evidence="7" key="1">
    <citation type="journal article" date="2019" name="Int. J. Syst. Evol. Microbiol.">
        <title>The Global Catalogue of Microorganisms (GCM) 10K type strain sequencing project: providing services to taxonomists for standard genome sequencing and annotation.</title>
        <authorList>
            <consortium name="The Broad Institute Genomics Platform"/>
            <consortium name="The Broad Institute Genome Sequencing Center for Infectious Disease"/>
            <person name="Wu L."/>
            <person name="Ma J."/>
        </authorList>
    </citation>
    <scope>NUCLEOTIDE SEQUENCE [LARGE SCALE GENOMIC DNA]</scope>
    <source>
        <strain evidence="7">CGMCC 4.7329</strain>
    </source>
</reference>
<feature type="transmembrane region" description="Helical" evidence="4">
    <location>
        <begin position="209"/>
        <end position="228"/>
    </location>
</feature>
<organism evidence="6 7">
    <name type="scientific">Nocardia rhizosphaerihabitans</name>
    <dbReference type="NCBI Taxonomy" id="1691570"/>
    <lineage>
        <taxon>Bacteria</taxon>
        <taxon>Bacillati</taxon>
        <taxon>Actinomycetota</taxon>
        <taxon>Actinomycetes</taxon>
        <taxon>Mycobacteriales</taxon>
        <taxon>Nocardiaceae</taxon>
        <taxon>Nocardia</taxon>
    </lineage>
</organism>
<comment type="caution">
    <text evidence="6">The sequence shown here is derived from an EMBL/GenBank/DDBJ whole genome shotgun (WGS) entry which is preliminary data.</text>
</comment>
<accession>A0ABQ2KIT9</accession>
<protein>
    <recommendedName>
        <fullName evidence="5">TIR domain-containing protein</fullName>
    </recommendedName>
</protein>
<dbReference type="InterPro" id="IPR019775">
    <property type="entry name" value="WD40_repeat_CS"/>
</dbReference>
<dbReference type="CDD" id="cd00200">
    <property type="entry name" value="WD40"/>
    <property type="match status" value="2"/>
</dbReference>
<evidence type="ECO:0000256" key="1">
    <source>
        <dbReference type="ARBA" id="ARBA00022574"/>
    </source>
</evidence>
<feature type="repeat" description="WD" evidence="3">
    <location>
        <begin position="541"/>
        <end position="582"/>
    </location>
</feature>
<evidence type="ECO:0000256" key="4">
    <source>
        <dbReference type="SAM" id="Phobius"/>
    </source>
</evidence>
<dbReference type="Gene3D" id="3.40.50.10140">
    <property type="entry name" value="Toll/interleukin-1 receptor homology (TIR) domain"/>
    <property type="match status" value="1"/>
</dbReference>
<dbReference type="SUPFAM" id="SSF82171">
    <property type="entry name" value="DPP6 N-terminal domain-like"/>
    <property type="match status" value="1"/>
</dbReference>
<evidence type="ECO:0000313" key="7">
    <source>
        <dbReference type="Proteomes" id="UP000658127"/>
    </source>
</evidence>
<sequence length="1008" mass="109259">MGESMTIAADPPPGPAPISAYDAFLSYSHADRAVAAGIQKGLHRIGRRMGRLHALRVFRDATDLTASPDLWGKVAEAMDQARYCIVVLSPHSAVSEWVDREIEYWLRTRGPEQLLFVVAGGKVKWDRHTQRFDPERSTVALPVSTRPGVLPTEPLYVDVTEDAPWDPRAPLLREKLTDLAAPIHGKPKYELAGEDLREHRRFRRVRRTAVVSLVLLTILALAAAYIAVDRQREAERQRNQAIALRLVSEAEAMLGGARPRDDIRAIQQTLAAAQIAPDFDEGGLLRTLNAAAAVDKIVQTGKPYGPSRYIYDPAATAEHLRTAKPDFSIAFSPAGDRILTSGVEMRLWDAATGTRIDRVFEPEPRALRAVFSPDGGRIAATTPDNAVQIWETDTGKSAAPPLTGHRDGVNTVAFSPDGRSVASGGQDGTVRWWDIVGSRSEQFTGHDGAVHSVAFSPDGRHLVSGGEDTTVRIWNVESPTAAPETLRQHKYPVKTVAWSPDGRRIASGSSGAVRAEDHVPELGMALMLWDADTRRPMGTPLLGHEGVVSAVAFSPDSTRLASGASDNTVRLWNAETGSAEGAPLAGHAGAVMGVVFSPDDRRLASTAWDGTLRVWNIGQSSSLGAPWPADSSSPRAGYGPVLTVESDGRRLVKQDRMNASVWIVDSQTGRNIGPLADYPDDYSARAAISEDGSRVAVAGPDRSVTFYDTETGKQVGRPLTGFGEPVGALEFGARGSRLATVTTGNVVQLWNTETAAPVGGPFEGLPEVDRIALSPDGRYLAAVGDKTLRLWNTETGTPIGGPMTGHTAGFSTLEFDAAGTRLLTHSDSVRLWDVRTGVMVKELRALGIWSAAMAPDGSMFVTGEDTALRRWDTRTGEQIGPPMEGHTSMVRSLAISADSRYIVSGSGDQTLRFWDLDDGRAIGEPLHGSPGWIEEVWISGDSTIVRTRHWGYDNKSAMWTWPGPTAWTELLCDKLTFEMSRQQWSDWVSPDLEYRPSCPGLPPHPDDR</sequence>
<keyword evidence="7" id="KW-1185">Reference proteome</keyword>
<dbReference type="RefSeq" id="WP_189030108.1">
    <property type="nucleotide sequence ID" value="NZ_BMNE01000004.1"/>
</dbReference>
<feature type="repeat" description="WD" evidence="3">
    <location>
        <begin position="371"/>
        <end position="400"/>
    </location>
</feature>
<dbReference type="SMART" id="SM00320">
    <property type="entry name" value="WD40"/>
    <property type="match status" value="13"/>
</dbReference>
<dbReference type="Pfam" id="PF00400">
    <property type="entry name" value="WD40"/>
    <property type="match status" value="7"/>
</dbReference>
<feature type="domain" description="TIR" evidence="5">
    <location>
        <begin position="19"/>
        <end position="141"/>
    </location>
</feature>
<evidence type="ECO:0000313" key="6">
    <source>
        <dbReference type="EMBL" id="GGN84713.1"/>
    </source>
</evidence>
<gene>
    <name evidence="6" type="ORF">GCM10011610_38300</name>
</gene>
<dbReference type="Gene3D" id="2.130.10.10">
    <property type="entry name" value="YVTN repeat-like/Quinoprotein amine dehydrogenase"/>
    <property type="match status" value="4"/>
</dbReference>
<feature type="repeat" description="WD" evidence="3">
    <location>
        <begin position="584"/>
        <end position="625"/>
    </location>
</feature>
<dbReference type="InterPro" id="IPR001680">
    <property type="entry name" value="WD40_rpt"/>
</dbReference>
<keyword evidence="2" id="KW-0677">Repeat</keyword>
<keyword evidence="4" id="KW-1133">Transmembrane helix</keyword>
<dbReference type="PROSITE" id="PS50294">
    <property type="entry name" value="WD_REPEATS_REGION"/>
    <property type="match status" value="5"/>
</dbReference>
<dbReference type="PANTHER" id="PTHR22847">
    <property type="entry name" value="WD40 REPEAT PROTEIN"/>
    <property type="match status" value="1"/>
</dbReference>
<dbReference type="PROSITE" id="PS50082">
    <property type="entry name" value="WD_REPEATS_2"/>
    <property type="match status" value="6"/>
</dbReference>
<dbReference type="PROSITE" id="PS00678">
    <property type="entry name" value="WD_REPEATS_1"/>
    <property type="match status" value="4"/>
</dbReference>
<keyword evidence="1 3" id="KW-0853">WD repeat</keyword>
<dbReference type="InterPro" id="IPR020472">
    <property type="entry name" value="WD40_PAC1"/>
</dbReference>
<dbReference type="Proteomes" id="UP000658127">
    <property type="component" value="Unassembled WGS sequence"/>
</dbReference>
<dbReference type="InterPro" id="IPR015943">
    <property type="entry name" value="WD40/YVTN_repeat-like_dom_sf"/>
</dbReference>
<dbReference type="SUPFAM" id="SSF50978">
    <property type="entry name" value="WD40 repeat-like"/>
    <property type="match status" value="2"/>
</dbReference>
<evidence type="ECO:0000259" key="5">
    <source>
        <dbReference type="PROSITE" id="PS50104"/>
    </source>
</evidence>
<feature type="repeat" description="WD" evidence="3">
    <location>
        <begin position="443"/>
        <end position="484"/>
    </location>
</feature>
<keyword evidence="4" id="KW-0472">Membrane</keyword>
<feature type="repeat" description="WD" evidence="3">
    <location>
        <begin position="402"/>
        <end position="435"/>
    </location>
</feature>
<dbReference type="SUPFAM" id="SSF52200">
    <property type="entry name" value="Toll/Interleukin receptor TIR domain"/>
    <property type="match status" value="1"/>
</dbReference>
<proteinExistence type="predicted"/>
<dbReference type="PRINTS" id="PR00320">
    <property type="entry name" value="GPROTEINBRPT"/>
</dbReference>
<dbReference type="PROSITE" id="PS50104">
    <property type="entry name" value="TIR"/>
    <property type="match status" value="1"/>
</dbReference>
<name>A0ABQ2KIT9_9NOCA</name>
<dbReference type="InterPro" id="IPR036322">
    <property type="entry name" value="WD40_repeat_dom_sf"/>
</dbReference>
<keyword evidence="4" id="KW-0812">Transmembrane</keyword>
<dbReference type="InterPro" id="IPR035897">
    <property type="entry name" value="Toll_tir_struct_dom_sf"/>
</dbReference>
<dbReference type="Pfam" id="PF13676">
    <property type="entry name" value="TIR_2"/>
    <property type="match status" value="1"/>
</dbReference>
<feature type="repeat" description="WD" evidence="3">
    <location>
        <begin position="883"/>
        <end position="924"/>
    </location>
</feature>
<dbReference type="PANTHER" id="PTHR22847:SF637">
    <property type="entry name" value="WD REPEAT DOMAIN 5B"/>
    <property type="match status" value="1"/>
</dbReference>
<evidence type="ECO:0000256" key="2">
    <source>
        <dbReference type="ARBA" id="ARBA00022737"/>
    </source>
</evidence>